<reference evidence="2 3" key="1">
    <citation type="submission" date="2019-01" db="EMBL/GenBank/DDBJ databases">
        <title>Florfenicol resistance in Enterobacteriaceae and whole-genome sequence analysis of florfenicol-resistant Leclercia adecarboxylata strain R25.</title>
        <authorList>
            <person name="Bao Q."/>
            <person name="Ying Y."/>
        </authorList>
    </citation>
    <scope>NUCLEOTIDE SEQUENCE [LARGE SCALE GENOMIC DNA]</scope>
    <source>
        <strain evidence="2 3">R25</strain>
    </source>
</reference>
<evidence type="ECO:0000313" key="3">
    <source>
        <dbReference type="Proteomes" id="UP000317812"/>
    </source>
</evidence>
<dbReference type="Proteomes" id="UP000317812">
    <property type="component" value="Chromosome"/>
</dbReference>
<dbReference type="PANTHER" id="PTHR30289:SF1">
    <property type="entry name" value="PEBP (PHOSPHATIDYLETHANOLAMINE-BINDING PROTEIN) FAMILY PROTEIN"/>
    <property type="match status" value="1"/>
</dbReference>
<dbReference type="InterPro" id="IPR036610">
    <property type="entry name" value="PEBP-like_sf"/>
</dbReference>
<dbReference type="Gene3D" id="3.90.280.10">
    <property type="entry name" value="PEBP-like"/>
    <property type="match status" value="1"/>
</dbReference>
<keyword evidence="1" id="KW-0732">Signal</keyword>
<dbReference type="InterPro" id="IPR008914">
    <property type="entry name" value="PEBP"/>
</dbReference>
<organism evidence="2 3">
    <name type="scientific">Leclercia adecarboxylata</name>
    <dbReference type="NCBI Taxonomy" id="83655"/>
    <lineage>
        <taxon>Bacteria</taxon>
        <taxon>Pseudomonadati</taxon>
        <taxon>Pseudomonadota</taxon>
        <taxon>Gammaproteobacteria</taxon>
        <taxon>Enterobacterales</taxon>
        <taxon>Enterobacteriaceae</taxon>
        <taxon>Leclercia</taxon>
    </lineage>
</organism>
<dbReference type="SUPFAM" id="SSF49777">
    <property type="entry name" value="PEBP-like"/>
    <property type="match status" value="1"/>
</dbReference>
<keyword evidence="2" id="KW-0649">Protein kinase inhibitor</keyword>
<gene>
    <name evidence="2" type="ORF">ES815_17715</name>
</gene>
<sequence length="185" mass="19611">MKKHIAIAAATLAGMSFTVSAALPFSINSRDISGEQRLTQNQVFDGFGCHGGNESPQLTWKNQPQGTKSFAITVYDPAAPTGSGWWHWTVVNIPAQTQELPAGAGNQNNEKLPAGAVQGRNDFGYSGFGGACPPEGDKPHPYQITVWALDVDKLPIDKSASGALVGFMLNSHALAKAQLTATYAR</sequence>
<feature type="chain" id="PRO_5042834165" evidence="1">
    <location>
        <begin position="22"/>
        <end position="185"/>
    </location>
</feature>
<dbReference type="NCBIfam" id="TIGR00481">
    <property type="entry name" value="YbhB/YbcL family Raf kinase inhibitor-like protein"/>
    <property type="match status" value="1"/>
</dbReference>
<evidence type="ECO:0000256" key="1">
    <source>
        <dbReference type="SAM" id="SignalP"/>
    </source>
</evidence>
<dbReference type="RefSeq" id="WP_142488964.1">
    <property type="nucleotide sequence ID" value="NZ_CP035382.1"/>
</dbReference>
<dbReference type="NCBIfam" id="NF007330">
    <property type="entry name" value="PRK09818.1"/>
    <property type="match status" value="1"/>
</dbReference>
<dbReference type="EMBL" id="CP035382">
    <property type="protein sequence ID" value="QDK20038.1"/>
    <property type="molecule type" value="Genomic_DNA"/>
</dbReference>
<dbReference type="CDD" id="cd00865">
    <property type="entry name" value="PEBP_bact_arch"/>
    <property type="match status" value="1"/>
</dbReference>
<dbReference type="InterPro" id="IPR005247">
    <property type="entry name" value="YbhB_YbcL/LppC-like"/>
</dbReference>
<proteinExistence type="predicted"/>
<protein>
    <submittedName>
        <fullName evidence="2">Kinase inhibitor</fullName>
    </submittedName>
</protein>
<name>A0AAP9ALZ9_9ENTR</name>
<accession>A0AAP9ALZ9</accession>
<dbReference type="AlphaFoldDB" id="A0AAP9ALZ9"/>
<dbReference type="GO" id="GO:0004860">
    <property type="term" value="F:protein kinase inhibitor activity"/>
    <property type="evidence" value="ECO:0007669"/>
    <property type="project" value="UniProtKB-KW"/>
</dbReference>
<evidence type="ECO:0000313" key="2">
    <source>
        <dbReference type="EMBL" id="QDK20038.1"/>
    </source>
</evidence>
<dbReference type="PANTHER" id="PTHR30289">
    <property type="entry name" value="UNCHARACTERIZED PROTEIN YBCL-RELATED"/>
    <property type="match status" value="1"/>
</dbReference>
<dbReference type="Pfam" id="PF01161">
    <property type="entry name" value="PBP"/>
    <property type="match status" value="1"/>
</dbReference>
<feature type="signal peptide" evidence="1">
    <location>
        <begin position="1"/>
        <end position="21"/>
    </location>
</feature>